<protein>
    <submittedName>
        <fullName evidence="1">Uncharacterized protein</fullName>
    </submittedName>
</protein>
<reference evidence="1 2" key="1">
    <citation type="journal article" date="2024" name="Commun. Biol.">
        <title>Comparative genomic analysis of thermophilic fungi reveals convergent evolutionary adaptations and gene losses.</title>
        <authorList>
            <person name="Steindorff A.S."/>
            <person name="Aguilar-Pontes M.V."/>
            <person name="Robinson A.J."/>
            <person name="Andreopoulos B."/>
            <person name="LaButti K."/>
            <person name="Kuo A."/>
            <person name="Mondo S."/>
            <person name="Riley R."/>
            <person name="Otillar R."/>
            <person name="Haridas S."/>
            <person name="Lipzen A."/>
            <person name="Grimwood J."/>
            <person name="Schmutz J."/>
            <person name="Clum A."/>
            <person name="Reid I.D."/>
            <person name="Moisan M.C."/>
            <person name="Butler G."/>
            <person name="Nguyen T.T.M."/>
            <person name="Dewar K."/>
            <person name="Conant G."/>
            <person name="Drula E."/>
            <person name="Henrissat B."/>
            <person name="Hansel C."/>
            <person name="Singer S."/>
            <person name="Hutchinson M.I."/>
            <person name="de Vries R.P."/>
            <person name="Natvig D.O."/>
            <person name="Powell A.J."/>
            <person name="Tsang A."/>
            <person name="Grigoriev I.V."/>
        </authorList>
    </citation>
    <scope>NUCLEOTIDE SEQUENCE [LARGE SCALE GENOMIC DNA]</scope>
    <source>
        <strain evidence="1 2">CBS 494.80</strain>
    </source>
</reference>
<comment type="caution">
    <text evidence="1">The sequence shown here is derived from an EMBL/GenBank/DDBJ whole genome shotgun (WGS) entry which is preliminary data.</text>
</comment>
<organism evidence="1 2">
    <name type="scientific">Oculimacula yallundae</name>
    <dbReference type="NCBI Taxonomy" id="86028"/>
    <lineage>
        <taxon>Eukaryota</taxon>
        <taxon>Fungi</taxon>
        <taxon>Dikarya</taxon>
        <taxon>Ascomycota</taxon>
        <taxon>Pezizomycotina</taxon>
        <taxon>Leotiomycetes</taxon>
        <taxon>Helotiales</taxon>
        <taxon>Ploettnerulaceae</taxon>
        <taxon>Oculimacula</taxon>
    </lineage>
</organism>
<evidence type="ECO:0000313" key="2">
    <source>
        <dbReference type="Proteomes" id="UP001595075"/>
    </source>
</evidence>
<gene>
    <name evidence="1" type="ORF">VTL71DRAFT_2999</name>
</gene>
<proteinExistence type="predicted"/>
<dbReference type="Proteomes" id="UP001595075">
    <property type="component" value="Unassembled WGS sequence"/>
</dbReference>
<accession>A0ABR4C5Y9</accession>
<name>A0ABR4C5Y9_9HELO</name>
<evidence type="ECO:0000313" key="1">
    <source>
        <dbReference type="EMBL" id="KAL2065330.1"/>
    </source>
</evidence>
<keyword evidence="2" id="KW-1185">Reference proteome</keyword>
<sequence length="72" mass="8369">MTDRHWKTLSYRSYKAGVLGTAIWTRELSKYLLIPRQNLFEVLTSTAGEIHDLTCRAWFNCNNETGEYELGV</sequence>
<dbReference type="EMBL" id="JAZHXI010000012">
    <property type="protein sequence ID" value="KAL2065330.1"/>
    <property type="molecule type" value="Genomic_DNA"/>
</dbReference>